<feature type="region of interest" description="Disordered" evidence="1">
    <location>
        <begin position="260"/>
        <end position="287"/>
    </location>
</feature>
<gene>
    <name evidence="2" type="ORF">BCR41DRAFT_149939</name>
</gene>
<protein>
    <submittedName>
        <fullName evidence="2">Uncharacterized protein</fullName>
    </submittedName>
</protein>
<name>A0A1Y2GDV5_9FUNG</name>
<dbReference type="AlphaFoldDB" id="A0A1Y2GDV5"/>
<dbReference type="RefSeq" id="XP_021878274.1">
    <property type="nucleotide sequence ID" value="XM_022019590.1"/>
</dbReference>
<dbReference type="InParanoid" id="A0A1Y2GDV5"/>
<dbReference type="EMBL" id="MCFF01000039">
    <property type="protein sequence ID" value="ORZ08040.1"/>
    <property type="molecule type" value="Genomic_DNA"/>
</dbReference>
<keyword evidence="3" id="KW-1185">Reference proteome</keyword>
<accession>A0A1Y2GDV5</accession>
<feature type="region of interest" description="Disordered" evidence="1">
    <location>
        <begin position="180"/>
        <end position="247"/>
    </location>
</feature>
<feature type="compositionally biased region" description="Polar residues" evidence="1">
    <location>
        <begin position="123"/>
        <end position="134"/>
    </location>
</feature>
<sequence>MSDLVHNNISIGDKDNRVIMTTSGDCLQNDIPLSSTNRLSRPLLTPPERSFSPSLSPSIDIISCTASRISPCLQRTSSTLLDRNKSSFPFVSDSLKQISTISSDTNPASCVTFDDPIHEPAVSGTSSSAITPTETPKRGAQSPLPRRLHSQEHEQTHSSPNPSIRPLLGASELSSMDEFMGRHKEASQWSQSSDPRRPDMSFWQSSDDDPQELESNKRPKSESRGIVGRNARSVSWGARPRPRLQRRSTMSMIADEISKKVEIDPKNKPDLEKESESEGSGTSMPHTLTTCHNLNESILRTPIKKGRQSPQPGFTETIVDSTPGYTRACVA</sequence>
<dbReference type="OrthoDB" id="10682143at2759"/>
<comment type="caution">
    <text evidence="2">The sequence shown here is derived from an EMBL/GenBank/DDBJ whole genome shotgun (WGS) entry which is preliminary data.</text>
</comment>
<evidence type="ECO:0000256" key="1">
    <source>
        <dbReference type="SAM" id="MobiDB-lite"/>
    </source>
</evidence>
<feature type="region of interest" description="Disordered" evidence="1">
    <location>
        <begin position="105"/>
        <end position="168"/>
    </location>
</feature>
<evidence type="ECO:0000313" key="3">
    <source>
        <dbReference type="Proteomes" id="UP000193648"/>
    </source>
</evidence>
<feature type="compositionally biased region" description="Basic and acidic residues" evidence="1">
    <location>
        <begin position="214"/>
        <end position="223"/>
    </location>
</feature>
<dbReference type="GeneID" id="33561435"/>
<reference evidence="2 3" key="1">
    <citation type="submission" date="2016-07" db="EMBL/GenBank/DDBJ databases">
        <title>Pervasive Adenine N6-methylation of Active Genes in Fungi.</title>
        <authorList>
            <consortium name="DOE Joint Genome Institute"/>
            <person name="Mondo S.J."/>
            <person name="Dannebaum R.O."/>
            <person name="Kuo R.C."/>
            <person name="Labutti K."/>
            <person name="Haridas S."/>
            <person name="Kuo A."/>
            <person name="Salamov A."/>
            <person name="Ahrendt S.R."/>
            <person name="Lipzen A."/>
            <person name="Sullivan W."/>
            <person name="Andreopoulos W.B."/>
            <person name="Clum A."/>
            <person name="Lindquist E."/>
            <person name="Daum C."/>
            <person name="Ramamoorthy G.K."/>
            <person name="Gryganskyi A."/>
            <person name="Culley D."/>
            <person name="Magnuson J.K."/>
            <person name="James T.Y."/>
            <person name="O'Malley M.A."/>
            <person name="Stajich J.E."/>
            <person name="Spatafora J.W."/>
            <person name="Visel A."/>
            <person name="Grigoriev I.V."/>
        </authorList>
    </citation>
    <scope>NUCLEOTIDE SEQUENCE [LARGE SCALE GENOMIC DNA]</scope>
    <source>
        <strain evidence="2 3">NRRL 3116</strain>
    </source>
</reference>
<proteinExistence type="predicted"/>
<feature type="compositionally biased region" description="Basic and acidic residues" evidence="1">
    <location>
        <begin position="260"/>
        <end position="276"/>
    </location>
</feature>
<evidence type="ECO:0000313" key="2">
    <source>
        <dbReference type="EMBL" id="ORZ08040.1"/>
    </source>
</evidence>
<dbReference type="Proteomes" id="UP000193648">
    <property type="component" value="Unassembled WGS sequence"/>
</dbReference>
<organism evidence="2 3">
    <name type="scientific">Lobosporangium transversale</name>
    <dbReference type="NCBI Taxonomy" id="64571"/>
    <lineage>
        <taxon>Eukaryota</taxon>
        <taxon>Fungi</taxon>
        <taxon>Fungi incertae sedis</taxon>
        <taxon>Mucoromycota</taxon>
        <taxon>Mortierellomycotina</taxon>
        <taxon>Mortierellomycetes</taxon>
        <taxon>Mortierellales</taxon>
        <taxon>Mortierellaceae</taxon>
        <taxon>Lobosporangium</taxon>
    </lineage>
</organism>